<sequence length="252" mass="28889">MNIKFCFKLGKSATETHAMLKEVYGEQALSRSRTFKWYGCLQDGRESVEDDTHTGKPISVCMPETIEKVRKLVTADWRRTIGMLASELNIDKEVVRQILTQDLGKRKVCSRFVPHCLSDDQKQVRMDTCGELIDNANPAFLDSIVTGDESWCYQHNPETKRQNTEWRSLSSPKQKKNLISKVKVMLIAFFDSERLIHHEFVPPGTTVTGQFYAKVLARLREYLSIIPSTVEFGRDPTKVMSNHFLSPLHFCA</sequence>
<dbReference type="EMBL" id="KK112489">
    <property type="protein sequence ID" value="KFM57786.1"/>
    <property type="molecule type" value="Genomic_DNA"/>
</dbReference>
<dbReference type="STRING" id="407821.A0A087SY47"/>
<dbReference type="Pfam" id="PF17906">
    <property type="entry name" value="HTH_48"/>
    <property type="match status" value="1"/>
</dbReference>
<dbReference type="OMA" id="AKETHEM"/>
<proteinExistence type="predicted"/>
<evidence type="ECO:0000259" key="1">
    <source>
        <dbReference type="Pfam" id="PF17906"/>
    </source>
</evidence>
<dbReference type="OrthoDB" id="6433552at2759"/>
<dbReference type="PANTHER" id="PTHR46060:SF1">
    <property type="entry name" value="MARINER MOS1 TRANSPOSASE-LIKE PROTEIN"/>
    <property type="match status" value="1"/>
</dbReference>
<dbReference type="InterPro" id="IPR036397">
    <property type="entry name" value="RNaseH_sf"/>
</dbReference>
<name>A0A087SY47_STEMI</name>
<dbReference type="Proteomes" id="UP000054359">
    <property type="component" value="Unassembled WGS sequence"/>
</dbReference>
<accession>A0A087SY47</accession>
<dbReference type="PANTHER" id="PTHR46060">
    <property type="entry name" value="MARINER MOS1 TRANSPOSASE-LIKE PROTEIN"/>
    <property type="match status" value="1"/>
</dbReference>
<dbReference type="InterPro" id="IPR041426">
    <property type="entry name" value="Mos1_HTH"/>
</dbReference>
<dbReference type="GO" id="GO:0003676">
    <property type="term" value="F:nucleic acid binding"/>
    <property type="evidence" value="ECO:0007669"/>
    <property type="project" value="InterPro"/>
</dbReference>
<feature type="non-terminal residue" evidence="2">
    <location>
        <position position="252"/>
    </location>
</feature>
<dbReference type="InterPro" id="IPR052709">
    <property type="entry name" value="Transposase-MT_Hybrid"/>
</dbReference>
<organism evidence="2 3">
    <name type="scientific">Stegodyphus mimosarum</name>
    <name type="common">African social velvet spider</name>
    <dbReference type="NCBI Taxonomy" id="407821"/>
    <lineage>
        <taxon>Eukaryota</taxon>
        <taxon>Metazoa</taxon>
        <taxon>Ecdysozoa</taxon>
        <taxon>Arthropoda</taxon>
        <taxon>Chelicerata</taxon>
        <taxon>Arachnida</taxon>
        <taxon>Araneae</taxon>
        <taxon>Araneomorphae</taxon>
        <taxon>Entelegynae</taxon>
        <taxon>Eresoidea</taxon>
        <taxon>Eresidae</taxon>
        <taxon>Stegodyphus</taxon>
    </lineage>
</organism>
<dbReference type="Gene3D" id="1.10.10.1450">
    <property type="match status" value="1"/>
</dbReference>
<reference evidence="2 3" key="1">
    <citation type="submission" date="2013-11" db="EMBL/GenBank/DDBJ databases">
        <title>Genome sequencing of Stegodyphus mimosarum.</title>
        <authorList>
            <person name="Bechsgaard J."/>
        </authorList>
    </citation>
    <scope>NUCLEOTIDE SEQUENCE [LARGE SCALE GENOMIC DNA]</scope>
</reference>
<evidence type="ECO:0000313" key="2">
    <source>
        <dbReference type="EMBL" id="KFM57786.1"/>
    </source>
</evidence>
<protein>
    <recommendedName>
        <fullName evidence="1">Mos1 transposase HTH domain-containing protein</fullName>
    </recommendedName>
</protein>
<gene>
    <name evidence="2" type="ORF">X975_14595</name>
</gene>
<dbReference type="InterPro" id="IPR001888">
    <property type="entry name" value="Transposase_1"/>
</dbReference>
<dbReference type="Gene3D" id="3.30.420.10">
    <property type="entry name" value="Ribonuclease H-like superfamily/Ribonuclease H"/>
    <property type="match status" value="1"/>
</dbReference>
<evidence type="ECO:0000313" key="3">
    <source>
        <dbReference type="Proteomes" id="UP000054359"/>
    </source>
</evidence>
<keyword evidence="3" id="KW-1185">Reference proteome</keyword>
<feature type="domain" description="Mos1 transposase HTH" evidence="1">
    <location>
        <begin position="5"/>
        <end position="38"/>
    </location>
</feature>
<dbReference type="Pfam" id="PF01359">
    <property type="entry name" value="Transposase_1"/>
    <property type="match status" value="1"/>
</dbReference>
<dbReference type="AlphaFoldDB" id="A0A087SY47"/>